<dbReference type="EMBL" id="KQ964984">
    <property type="protein sequence ID" value="KXN65098.1"/>
    <property type="molecule type" value="Genomic_DNA"/>
</dbReference>
<gene>
    <name evidence="1" type="ORF">CONCODRAFT_80868</name>
</gene>
<feature type="non-terminal residue" evidence="1">
    <location>
        <position position="82"/>
    </location>
</feature>
<dbReference type="AlphaFoldDB" id="A0A137NQU9"/>
<proteinExistence type="predicted"/>
<name>A0A137NQU9_CONC2</name>
<reference evidence="1 2" key="1">
    <citation type="journal article" date="2015" name="Genome Biol. Evol.">
        <title>Phylogenomic analyses indicate that early fungi evolved digesting cell walls of algal ancestors of land plants.</title>
        <authorList>
            <person name="Chang Y."/>
            <person name="Wang S."/>
            <person name="Sekimoto S."/>
            <person name="Aerts A.L."/>
            <person name="Choi C."/>
            <person name="Clum A."/>
            <person name="LaButti K.M."/>
            <person name="Lindquist E.A."/>
            <person name="Yee Ngan C."/>
            <person name="Ohm R.A."/>
            <person name="Salamov A.A."/>
            <person name="Grigoriev I.V."/>
            <person name="Spatafora J.W."/>
            <person name="Berbee M.L."/>
        </authorList>
    </citation>
    <scope>NUCLEOTIDE SEQUENCE [LARGE SCALE GENOMIC DNA]</scope>
    <source>
        <strain evidence="1 2">NRRL 28638</strain>
    </source>
</reference>
<accession>A0A137NQU9</accession>
<organism evidence="1 2">
    <name type="scientific">Conidiobolus coronatus (strain ATCC 28846 / CBS 209.66 / NRRL 28638)</name>
    <name type="common">Delacroixia coronata</name>
    <dbReference type="NCBI Taxonomy" id="796925"/>
    <lineage>
        <taxon>Eukaryota</taxon>
        <taxon>Fungi</taxon>
        <taxon>Fungi incertae sedis</taxon>
        <taxon>Zoopagomycota</taxon>
        <taxon>Entomophthoromycotina</taxon>
        <taxon>Entomophthoromycetes</taxon>
        <taxon>Entomophthorales</taxon>
        <taxon>Ancylistaceae</taxon>
        <taxon>Conidiobolus</taxon>
    </lineage>
</organism>
<evidence type="ECO:0000313" key="1">
    <source>
        <dbReference type="EMBL" id="KXN65098.1"/>
    </source>
</evidence>
<dbReference type="Proteomes" id="UP000070444">
    <property type="component" value="Unassembled WGS sequence"/>
</dbReference>
<sequence>MNGEDLVKIDVMKYKPFVAALNFGFETTLNNILFSMPSSFKFKVKGNYYSNELKEINWRWKYSNIWSIKFTLVDKKNNGKEL</sequence>
<protein>
    <submittedName>
        <fullName evidence="1">Uncharacterized protein</fullName>
    </submittedName>
</protein>
<evidence type="ECO:0000313" key="2">
    <source>
        <dbReference type="Proteomes" id="UP000070444"/>
    </source>
</evidence>
<keyword evidence="2" id="KW-1185">Reference proteome</keyword>